<reference evidence="2" key="1">
    <citation type="journal article" date="2015" name="Plant Dis.">
        <title>First Report of Apple chlorotic leaf spot virus in Hawthorn in China.</title>
        <authorList>
            <person name="Wang M."/>
            <person name="Dai H."/>
        </authorList>
    </citation>
    <scope>NUCLEOTIDE SEQUENCE</scope>
    <source>
        <strain evidence="2">SY01</strain>
    </source>
</reference>
<accession>A0A097P9G5</accession>
<dbReference type="Pfam" id="PF01107">
    <property type="entry name" value="MP"/>
    <property type="match status" value="1"/>
</dbReference>
<dbReference type="InterPro" id="IPR001815">
    <property type="entry name" value="Trichovirus_mp"/>
</dbReference>
<dbReference type="InterPro" id="IPR028919">
    <property type="entry name" value="Viral_movement"/>
</dbReference>
<protein>
    <submittedName>
        <fullName evidence="2">Movement protein</fullName>
    </submittedName>
</protein>
<dbReference type="GO" id="GO:0006508">
    <property type="term" value="P:proteolysis"/>
    <property type="evidence" value="ECO:0007669"/>
    <property type="project" value="InterPro"/>
</dbReference>
<dbReference type="GO" id="GO:0004252">
    <property type="term" value="F:serine-type endopeptidase activity"/>
    <property type="evidence" value="ECO:0007669"/>
    <property type="project" value="InterPro"/>
</dbReference>
<organism evidence="2">
    <name type="scientific">Trichovirus mali</name>
    <dbReference type="NCBI Taxonomy" id="12175"/>
    <lineage>
        <taxon>Viruses</taxon>
        <taxon>Riboviria</taxon>
        <taxon>Orthornavirae</taxon>
        <taxon>Kitrinoviricota</taxon>
        <taxon>Alsuviricetes</taxon>
        <taxon>Tymovirales</taxon>
        <taxon>Betaflexiviridae</taxon>
        <taxon>Trivirinae</taxon>
        <taxon>Trichovirus</taxon>
    </lineage>
</organism>
<proteinExistence type="predicted"/>
<evidence type="ECO:0000313" key="2">
    <source>
        <dbReference type="EMBL" id="AIU41547.1"/>
    </source>
</evidence>
<sequence>MAMMIRGHKLKIAEGDIPIAGVKSSRIYSDVSPFKKASDLMIHWNEFVFKVMPEDIAGDGFRLASIPVIPDSEVKAVLRKRENTNYIHWGALSISIDALFKKNAGVSGWCYVYDNRWETFEQARLQKFRFNLDSGSATLVTSPNFPVSLDDPGLSNSICVAVMFENLNFKLDSYPISVRVGTMCRFFDSFLSNVKNKSDSNFLLEASNADPLGASAFGFDADDQVSELFNYIQTVPTQAIKSREHEVPRGLFGMMGKKTVKSFEFASGSKDLNKMRPLRGRPLERSSSQRFAPGFKSQDGEVEHQGLATDSEFENFLRSRGKGKTGPKSIASEGSSVDNISAREFQFARQDQTKEDGSSFKSSVKGGRRSESVPGRRRQTPSWKDRGNSGTDTGVHLREHSDPGNFGADGVSGHDSGGQINGGSEGDKYLQSEVGGGPHQGLQDYIFGPEYKRDDLPPGL</sequence>
<dbReference type="PRINTS" id="PR00995">
    <property type="entry name" value="CAPILLOPTASE"/>
</dbReference>
<name>A0A097P9G5_9VIRU</name>
<feature type="compositionally biased region" description="Basic and acidic residues" evidence="1">
    <location>
        <begin position="450"/>
        <end position="460"/>
    </location>
</feature>
<evidence type="ECO:0000256" key="1">
    <source>
        <dbReference type="SAM" id="MobiDB-lite"/>
    </source>
</evidence>
<dbReference type="EMBL" id="KM207212">
    <property type="protein sequence ID" value="AIU41547.1"/>
    <property type="molecule type" value="Genomic_RNA"/>
</dbReference>
<feature type="region of interest" description="Disordered" evidence="1">
    <location>
        <begin position="271"/>
        <end position="460"/>
    </location>
</feature>
<feature type="compositionally biased region" description="Gly residues" evidence="1">
    <location>
        <begin position="415"/>
        <end position="424"/>
    </location>
</feature>